<dbReference type="GO" id="GO:0003960">
    <property type="term" value="F:quinone reductase (NADPH) activity"/>
    <property type="evidence" value="ECO:0007669"/>
    <property type="project" value="InterPro"/>
</dbReference>
<evidence type="ECO:0000259" key="3">
    <source>
        <dbReference type="SMART" id="SM00829"/>
    </source>
</evidence>
<protein>
    <recommendedName>
        <fullName evidence="3">Enoyl reductase (ER) domain-containing protein</fullName>
    </recommendedName>
</protein>
<dbReference type="InterPro" id="IPR047618">
    <property type="entry name" value="QOR-like"/>
</dbReference>
<name>A0A1P9WRP4_9BACT</name>
<evidence type="ECO:0000313" key="5">
    <source>
        <dbReference type="Proteomes" id="UP000187941"/>
    </source>
</evidence>
<dbReference type="GO" id="GO:0005829">
    <property type="term" value="C:cytosol"/>
    <property type="evidence" value="ECO:0007669"/>
    <property type="project" value="TreeGrafter"/>
</dbReference>
<evidence type="ECO:0000313" key="4">
    <source>
        <dbReference type="EMBL" id="AQG78039.1"/>
    </source>
</evidence>
<dbReference type="InterPro" id="IPR020843">
    <property type="entry name" value="ER"/>
</dbReference>
<dbReference type="PANTHER" id="PTHR48106">
    <property type="entry name" value="QUINONE OXIDOREDUCTASE PIG3-RELATED"/>
    <property type="match status" value="1"/>
</dbReference>
<dbReference type="Gene3D" id="3.90.180.10">
    <property type="entry name" value="Medium-chain alcohol dehydrogenases, catalytic domain"/>
    <property type="match status" value="1"/>
</dbReference>
<dbReference type="SUPFAM" id="SSF50129">
    <property type="entry name" value="GroES-like"/>
    <property type="match status" value="1"/>
</dbReference>
<dbReference type="InterPro" id="IPR011032">
    <property type="entry name" value="GroES-like_sf"/>
</dbReference>
<dbReference type="PANTHER" id="PTHR48106:SF13">
    <property type="entry name" value="QUINONE OXIDOREDUCTASE-RELATED"/>
    <property type="match status" value="1"/>
</dbReference>
<dbReference type="InterPro" id="IPR036291">
    <property type="entry name" value="NAD(P)-bd_dom_sf"/>
</dbReference>
<dbReference type="GO" id="GO:0035925">
    <property type="term" value="F:mRNA 3'-UTR AU-rich region binding"/>
    <property type="evidence" value="ECO:0007669"/>
    <property type="project" value="TreeGrafter"/>
</dbReference>
<feature type="domain" description="Enoyl reductase (ER)" evidence="3">
    <location>
        <begin position="10"/>
        <end position="324"/>
    </location>
</feature>
<keyword evidence="5" id="KW-1185">Reference proteome</keyword>
<dbReference type="STRING" id="1178516.AWR27_00940"/>
<reference evidence="4 5" key="1">
    <citation type="submission" date="2016-01" db="EMBL/GenBank/DDBJ databases">
        <authorList>
            <person name="Oliw E.H."/>
        </authorList>
    </citation>
    <scope>NUCLEOTIDE SEQUENCE [LARGE SCALE GENOMIC DNA]</scope>
    <source>
        <strain evidence="4 5">DY10</strain>
    </source>
</reference>
<dbReference type="PROSITE" id="PS01162">
    <property type="entry name" value="QOR_ZETA_CRYSTAL"/>
    <property type="match status" value="1"/>
</dbReference>
<sequence length="326" mass="34326">MKQIIVNEFGGPEKLLLQDAPMPSAGDGQILIKVEASGVNFSDSLHRQNTNVLPTPLPYVLGYEVAGIVTELGKGVENISLGDRVVAMLPEGGGYAQYAVTPSFLAAVIPPTISAQESLALQVQGLTAYLMLKDGAKLQAGQTVLIHSAAGGVGTLLVQIAKQMGAGKVIAAASNAEKLAVAKSLGADELINYTESEWVQKVKDATGGKGVDLILSGTGGEILRNSFSCLAPFSRLVIYGSSGGSTTIEEPFSLFAMGSNILQVFGLAPYFGKPELMQEAYQYLFSQAATGKLKVYIGQTFSLEDAAEAHRQMENRKTTGKIVLIP</sequence>
<dbReference type="Proteomes" id="UP000187941">
    <property type="component" value="Chromosome"/>
</dbReference>
<keyword evidence="1" id="KW-0521">NADP</keyword>
<accession>A0A1P9WRP4</accession>
<dbReference type="Gene3D" id="3.40.50.720">
    <property type="entry name" value="NAD(P)-binding Rossmann-like Domain"/>
    <property type="match status" value="1"/>
</dbReference>
<dbReference type="GO" id="GO:0070402">
    <property type="term" value="F:NADPH binding"/>
    <property type="evidence" value="ECO:0007669"/>
    <property type="project" value="TreeGrafter"/>
</dbReference>
<dbReference type="KEGG" id="smon:AWR27_00940"/>
<evidence type="ECO:0000256" key="1">
    <source>
        <dbReference type="ARBA" id="ARBA00022857"/>
    </source>
</evidence>
<proteinExistence type="predicted"/>
<dbReference type="InterPro" id="IPR013154">
    <property type="entry name" value="ADH-like_N"/>
</dbReference>
<dbReference type="InterPro" id="IPR013149">
    <property type="entry name" value="ADH-like_C"/>
</dbReference>
<dbReference type="AlphaFoldDB" id="A0A1P9WRP4"/>
<dbReference type="OrthoDB" id="648910at2"/>
<organism evidence="4 5">
    <name type="scientific">Spirosoma montaniterrae</name>
    <dbReference type="NCBI Taxonomy" id="1178516"/>
    <lineage>
        <taxon>Bacteria</taxon>
        <taxon>Pseudomonadati</taxon>
        <taxon>Bacteroidota</taxon>
        <taxon>Cytophagia</taxon>
        <taxon>Cytophagales</taxon>
        <taxon>Cytophagaceae</taxon>
        <taxon>Spirosoma</taxon>
    </lineage>
</organism>
<dbReference type="RefSeq" id="WP_077129464.1">
    <property type="nucleotide sequence ID" value="NZ_CP014263.1"/>
</dbReference>
<dbReference type="InterPro" id="IPR002364">
    <property type="entry name" value="Quin_OxRdtase/zeta-crystal_CS"/>
</dbReference>
<dbReference type="Pfam" id="PF08240">
    <property type="entry name" value="ADH_N"/>
    <property type="match status" value="1"/>
</dbReference>
<keyword evidence="2" id="KW-0560">Oxidoreductase</keyword>
<dbReference type="EMBL" id="CP014263">
    <property type="protein sequence ID" value="AQG78039.1"/>
    <property type="molecule type" value="Genomic_DNA"/>
</dbReference>
<dbReference type="SUPFAM" id="SSF51735">
    <property type="entry name" value="NAD(P)-binding Rossmann-fold domains"/>
    <property type="match status" value="1"/>
</dbReference>
<dbReference type="SMART" id="SM00829">
    <property type="entry name" value="PKS_ER"/>
    <property type="match status" value="1"/>
</dbReference>
<dbReference type="GO" id="GO:0008270">
    <property type="term" value="F:zinc ion binding"/>
    <property type="evidence" value="ECO:0007669"/>
    <property type="project" value="InterPro"/>
</dbReference>
<dbReference type="Pfam" id="PF00107">
    <property type="entry name" value="ADH_zinc_N"/>
    <property type="match status" value="1"/>
</dbReference>
<evidence type="ECO:0000256" key="2">
    <source>
        <dbReference type="ARBA" id="ARBA00023002"/>
    </source>
</evidence>
<gene>
    <name evidence="4" type="ORF">AWR27_00940</name>
</gene>
<dbReference type="CDD" id="cd05286">
    <property type="entry name" value="QOR2"/>
    <property type="match status" value="1"/>
</dbReference>